<comment type="caution">
    <text evidence="1">The sequence shown here is derived from an EMBL/GenBank/DDBJ whole genome shotgun (WGS) entry which is preliminary data.</text>
</comment>
<reference evidence="2" key="2">
    <citation type="submission" date="2019-06" db="EMBL/GenBank/DDBJ databases">
        <title>Co-occurence of chitin degradation, pigmentation and bioactivity in marine Pseudoalteromonas.</title>
        <authorList>
            <person name="Sonnenschein E.C."/>
            <person name="Bech P.K."/>
        </authorList>
    </citation>
    <scope>NUCLEOTIDE SEQUENCE [LARGE SCALE GENOMIC DNA]</scope>
    <source>
        <strain evidence="2">S1189</strain>
    </source>
</reference>
<evidence type="ECO:0000313" key="1">
    <source>
        <dbReference type="EMBL" id="TMP83726.1"/>
    </source>
</evidence>
<dbReference type="AlphaFoldDB" id="A0A5S3YZ00"/>
<gene>
    <name evidence="1" type="ORF">CWB73_00835</name>
</gene>
<organism evidence="1 2">
    <name type="scientific">Pseudoalteromonas phenolica</name>
    <dbReference type="NCBI Taxonomy" id="161398"/>
    <lineage>
        <taxon>Bacteria</taxon>
        <taxon>Pseudomonadati</taxon>
        <taxon>Pseudomonadota</taxon>
        <taxon>Gammaproteobacteria</taxon>
        <taxon>Alteromonadales</taxon>
        <taxon>Pseudoalteromonadaceae</taxon>
        <taxon>Pseudoalteromonas</taxon>
    </lineage>
</organism>
<sequence length="70" mass="8004">MAGVYYITRDGDCLDLICYKHYGVMSGAVEMVLENNYGLAELGAIYPENIRIYLPDMPIKEVNNEINIWD</sequence>
<proteinExistence type="predicted"/>
<dbReference type="OrthoDB" id="8759063at2"/>
<dbReference type="Pfam" id="PF05489">
    <property type="entry name" value="Phage_tail_X"/>
    <property type="match status" value="1"/>
</dbReference>
<dbReference type="Proteomes" id="UP000307362">
    <property type="component" value="Unassembled WGS sequence"/>
</dbReference>
<dbReference type="InterPro" id="IPR008861">
    <property type="entry name" value="GpX-like"/>
</dbReference>
<protein>
    <submittedName>
        <fullName evidence="1">Phage tail protein</fullName>
    </submittedName>
</protein>
<reference evidence="1 2" key="1">
    <citation type="submission" date="2017-12" db="EMBL/GenBank/DDBJ databases">
        <authorList>
            <person name="Paulsen S."/>
            <person name="Gram L.K."/>
        </authorList>
    </citation>
    <scope>NUCLEOTIDE SEQUENCE [LARGE SCALE GENOMIC DNA]</scope>
    <source>
        <strain evidence="1 2">S1189</strain>
    </source>
</reference>
<dbReference type="EMBL" id="PNCM01000005">
    <property type="protein sequence ID" value="TMP83726.1"/>
    <property type="molecule type" value="Genomic_DNA"/>
</dbReference>
<dbReference type="RefSeq" id="WP_138566016.1">
    <property type="nucleotide sequence ID" value="NZ_PNCM01000005.1"/>
</dbReference>
<evidence type="ECO:0000313" key="2">
    <source>
        <dbReference type="Proteomes" id="UP000307362"/>
    </source>
</evidence>
<name>A0A5S3YZ00_9GAMM</name>
<accession>A0A5S3YZ00</accession>